<evidence type="ECO:0000256" key="1">
    <source>
        <dbReference type="ARBA" id="ARBA00022679"/>
    </source>
</evidence>
<dbReference type="CDD" id="cd02440">
    <property type="entry name" value="AdoMet_MTases"/>
    <property type="match status" value="1"/>
</dbReference>
<dbReference type="InterPro" id="IPR029063">
    <property type="entry name" value="SAM-dependent_MTases_sf"/>
</dbReference>
<gene>
    <name evidence="3" type="ORF">PAC_00279</name>
</gene>
<dbReference type="Pfam" id="PF13649">
    <property type="entry name" value="Methyltransf_25"/>
    <property type="match status" value="1"/>
</dbReference>
<dbReference type="AlphaFoldDB" id="A0A1L7WC97"/>
<evidence type="ECO:0000313" key="3">
    <source>
        <dbReference type="EMBL" id="CZR50407.1"/>
    </source>
</evidence>
<dbReference type="Gene3D" id="3.40.50.150">
    <property type="entry name" value="Vaccinia Virus protein VP39"/>
    <property type="match status" value="1"/>
</dbReference>
<keyword evidence="1" id="KW-0808">Transferase</keyword>
<organism evidence="3 4">
    <name type="scientific">Phialocephala subalpina</name>
    <dbReference type="NCBI Taxonomy" id="576137"/>
    <lineage>
        <taxon>Eukaryota</taxon>
        <taxon>Fungi</taxon>
        <taxon>Dikarya</taxon>
        <taxon>Ascomycota</taxon>
        <taxon>Pezizomycotina</taxon>
        <taxon>Leotiomycetes</taxon>
        <taxon>Helotiales</taxon>
        <taxon>Mollisiaceae</taxon>
        <taxon>Phialocephala</taxon>
        <taxon>Phialocephala fortinii species complex</taxon>
    </lineage>
</organism>
<feature type="domain" description="Methyltransferase" evidence="2">
    <location>
        <begin position="58"/>
        <end position="157"/>
    </location>
</feature>
<dbReference type="SUPFAM" id="SSF53335">
    <property type="entry name" value="S-adenosyl-L-methionine-dependent methyltransferases"/>
    <property type="match status" value="1"/>
</dbReference>
<name>A0A1L7WC97_9HELO</name>
<reference evidence="3 4" key="1">
    <citation type="submission" date="2016-03" db="EMBL/GenBank/DDBJ databases">
        <authorList>
            <person name="Ploux O."/>
        </authorList>
    </citation>
    <scope>NUCLEOTIDE SEQUENCE [LARGE SCALE GENOMIC DNA]</scope>
    <source>
        <strain evidence="3 4">UAMH 11012</strain>
    </source>
</reference>
<dbReference type="PANTHER" id="PTHR43861">
    <property type="entry name" value="TRANS-ACONITATE 2-METHYLTRANSFERASE-RELATED"/>
    <property type="match status" value="1"/>
</dbReference>
<evidence type="ECO:0000259" key="2">
    <source>
        <dbReference type="Pfam" id="PF13649"/>
    </source>
</evidence>
<dbReference type="EMBL" id="FJOG01000001">
    <property type="protein sequence ID" value="CZR50407.1"/>
    <property type="molecule type" value="Genomic_DNA"/>
</dbReference>
<accession>A0A1L7WC97</accession>
<protein>
    <recommendedName>
        <fullName evidence="2">Methyltransferase domain-containing protein</fullName>
    </recommendedName>
</protein>
<dbReference type="Proteomes" id="UP000184330">
    <property type="component" value="Unassembled WGS sequence"/>
</dbReference>
<keyword evidence="4" id="KW-1185">Reference proteome</keyword>
<dbReference type="InterPro" id="IPR041698">
    <property type="entry name" value="Methyltransf_25"/>
</dbReference>
<dbReference type="GO" id="GO:0016740">
    <property type="term" value="F:transferase activity"/>
    <property type="evidence" value="ECO:0007669"/>
    <property type="project" value="UniProtKB-KW"/>
</dbReference>
<evidence type="ECO:0000313" key="4">
    <source>
        <dbReference type="Proteomes" id="UP000184330"/>
    </source>
</evidence>
<dbReference type="OrthoDB" id="2013972at2759"/>
<sequence>MSPCQMPTAKELAEPERWDTAAEKYNDAVGRSSRFGADRLIAMADALQSLNAPSAHAIDLGAGTGSVTHLLADKYPSLPILATDISPGMLNQLMSIAKDPATTKITTQVADMAAPVGGAASEGTFSHVISTMAIQVLPDPAGEGTLAQWARLLQPNGVVAIGIWDFDENCGPHALHWSGRADLEGGLKKAGFNEVTSEVMHLGFDVGKEGFMQFFWESGNPMPKDRQSSFEGDLGKVKVEMERILDEVYDGGSKIPLSAALAVGCWSNSRIVPTHYIQSSKLLSSPSMLENNLLSTGLL</sequence>
<proteinExistence type="predicted"/>